<organism evidence="1">
    <name type="scientific">Cryptomonas curvata</name>
    <dbReference type="NCBI Taxonomy" id="233186"/>
    <lineage>
        <taxon>Eukaryota</taxon>
        <taxon>Cryptophyceae</taxon>
        <taxon>Cryptomonadales</taxon>
        <taxon>Cryptomonadaceae</taxon>
        <taxon>Cryptomonas</taxon>
    </lineage>
</organism>
<reference evidence="1" key="1">
    <citation type="submission" date="2021-01" db="EMBL/GenBank/DDBJ databases">
        <authorList>
            <person name="Corre E."/>
            <person name="Pelletier E."/>
            <person name="Niang G."/>
            <person name="Scheremetjew M."/>
            <person name="Finn R."/>
            <person name="Kale V."/>
            <person name="Holt S."/>
            <person name="Cochrane G."/>
            <person name="Meng A."/>
            <person name="Brown T."/>
            <person name="Cohen L."/>
        </authorList>
    </citation>
    <scope>NUCLEOTIDE SEQUENCE</scope>
    <source>
        <strain evidence="1">CCAP979/52</strain>
    </source>
</reference>
<protein>
    <submittedName>
        <fullName evidence="1">Uncharacterized protein</fullName>
    </submittedName>
</protein>
<gene>
    <name evidence="1" type="ORF">CCUR1050_LOCUS20278</name>
</gene>
<accession>A0A7S0MJK6</accession>
<evidence type="ECO:0000313" key="1">
    <source>
        <dbReference type="EMBL" id="CAD8642594.1"/>
    </source>
</evidence>
<name>A0A7S0MJK6_9CRYP</name>
<dbReference type="EMBL" id="HBEZ01036894">
    <property type="protein sequence ID" value="CAD8642594.1"/>
    <property type="molecule type" value="Transcribed_RNA"/>
</dbReference>
<sequence length="174" mass="19231">MVQVHNKAATIVTTGGTKVRSQRRFKQMTGKVLMQWIGCARIPRSFVQICCGFSDVTYVFDSAAFEDIVRQDEAILQRRRRRNNEKMKGKYGPTKLGIIATDSSDSTSSTAAVSPSASVDWSESSACEELGAIKYFSQGKLYQAQQTSVGAVIHDGKHFRSVGVWLRDACGKRV</sequence>
<dbReference type="AlphaFoldDB" id="A0A7S0MJK6"/>
<proteinExistence type="predicted"/>